<proteinExistence type="predicted"/>
<dbReference type="Proteomes" id="UP000032233">
    <property type="component" value="Unassembled WGS sequence"/>
</dbReference>
<organism evidence="1 2">
    <name type="scientific">Dethiosulfatarculus sandiegensis</name>
    <dbReference type="NCBI Taxonomy" id="1429043"/>
    <lineage>
        <taxon>Bacteria</taxon>
        <taxon>Pseudomonadati</taxon>
        <taxon>Thermodesulfobacteriota</taxon>
        <taxon>Desulfarculia</taxon>
        <taxon>Desulfarculales</taxon>
        <taxon>Desulfarculaceae</taxon>
        <taxon>Dethiosulfatarculus</taxon>
    </lineage>
</organism>
<dbReference type="AlphaFoldDB" id="A0A0D2GAL0"/>
<reference evidence="1 2" key="1">
    <citation type="submission" date="2013-11" db="EMBL/GenBank/DDBJ databases">
        <title>Metagenomic analysis of a methanogenic consortium involved in long chain n-alkane degradation.</title>
        <authorList>
            <person name="Davidova I.A."/>
            <person name="Callaghan A.V."/>
            <person name="Wawrik B."/>
            <person name="Pruitt S."/>
            <person name="Marks C."/>
            <person name="Duncan K.E."/>
            <person name="Suflita J.M."/>
        </authorList>
    </citation>
    <scope>NUCLEOTIDE SEQUENCE [LARGE SCALE GENOMIC DNA]</scope>
    <source>
        <strain evidence="1 2">SPR</strain>
    </source>
</reference>
<protein>
    <submittedName>
        <fullName evidence="1">Uncharacterized protein</fullName>
    </submittedName>
</protein>
<gene>
    <name evidence="1" type="ORF">X474_21955</name>
</gene>
<evidence type="ECO:0000313" key="2">
    <source>
        <dbReference type="Proteomes" id="UP000032233"/>
    </source>
</evidence>
<dbReference type="InParanoid" id="A0A0D2GAL0"/>
<evidence type="ECO:0000313" key="1">
    <source>
        <dbReference type="EMBL" id="KIX11912.1"/>
    </source>
</evidence>
<name>A0A0D2GAL0_9BACT</name>
<comment type="caution">
    <text evidence="1">The sequence shown here is derived from an EMBL/GenBank/DDBJ whole genome shotgun (WGS) entry which is preliminary data.</text>
</comment>
<dbReference type="EMBL" id="AZAC01000038">
    <property type="protein sequence ID" value="KIX11912.1"/>
    <property type="molecule type" value="Genomic_DNA"/>
</dbReference>
<accession>A0A0D2GAL0</accession>
<keyword evidence="2" id="KW-1185">Reference proteome</keyword>
<sequence length="32" mass="3754">MVKKIRELFEKCGLTFRCINRPPGYIQITGQL</sequence>